<evidence type="ECO:0000313" key="4">
    <source>
        <dbReference type="Proteomes" id="UP000594342"/>
    </source>
</evidence>
<dbReference type="Gene3D" id="3.30.70.2760">
    <property type="match status" value="1"/>
</dbReference>
<feature type="domain" description="HD/PDEase" evidence="2">
    <location>
        <begin position="136"/>
        <end position="315"/>
    </location>
</feature>
<dbReference type="EMBL" id="UPSH01000001">
    <property type="protein sequence ID" value="VBB18054.1"/>
    <property type="molecule type" value="Genomic_DNA"/>
</dbReference>
<protein>
    <submittedName>
        <fullName evidence="3">HD phosphohydrolase</fullName>
    </submittedName>
</protein>
<evidence type="ECO:0000256" key="1">
    <source>
        <dbReference type="SAM" id="MobiDB-lite"/>
    </source>
</evidence>
<dbReference type="SUPFAM" id="SSF109604">
    <property type="entry name" value="HD-domain/PDEase-like"/>
    <property type="match status" value="1"/>
</dbReference>
<evidence type="ECO:0000313" key="3">
    <source>
        <dbReference type="EMBL" id="VBB18054.1"/>
    </source>
</evidence>
<dbReference type="SMART" id="SM00471">
    <property type="entry name" value="HDc"/>
    <property type="match status" value="1"/>
</dbReference>
<dbReference type="CDD" id="cd00077">
    <property type="entry name" value="HDc"/>
    <property type="match status" value="1"/>
</dbReference>
<dbReference type="PANTHER" id="PTHR11373:SF4">
    <property type="entry name" value="DEOXYNUCLEOSIDE TRIPHOSPHATE TRIPHOSPHOHYDROLASE SAMHD1"/>
    <property type="match status" value="1"/>
</dbReference>
<keyword evidence="4" id="KW-1185">Reference proteome</keyword>
<dbReference type="InterPro" id="IPR003607">
    <property type="entry name" value="HD/PDEase_dom"/>
</dbReference>
<feature type="compositionally biased region" description="Low complexity" evidence="1">
    <location>
        <begin position="49"/>
        <end position="60"/>
    </location>
</feature>
<dbReference type="GO" id="GO:0008832">
    <property type="term" value="F:dGTPase activity"/>
    <property type="evidence" value="ECO:0007669"/>
    <property type="project" value="TreeGrafter"/>
</dbReference>
<name>A0A5K0U996_9VIRU</name>
<reference evidence="3 4" key="1">
    <citation type="submission" date="2018-10" db="EMBL/GenBank/DDBJ databases">
        <authorList>
            <consortium name="IHU Genomes"/>
        </authorList>
    </citation>
    <scope>NUCLEOTIDE SEQUENCE [LARGE SCALE GENOMIC DNA]</scope>
    <source>
        <strain evidence="3 4">A1</strain>
    </source>
</reference>
<accession>A0A5K0U996</accession>
<dbReference type="InterPro" id="IPR050135">
    <property type="entry name" value="dGTPase-like"/>
</dbReference>
<sequence length="562" mass="65042">MIEYKFREFAHLNRKEMATPDTTQSLADPPATDHNVHVQEQYPKQDTGSSADFKSKSSLSSSLNSTTTVVCQSCREMKYDIRSRSELLRKAKEINVPVHGSVNLTLMAQCFIDNKYFQRLKYLKQLGTCNFIFPGATHTRFEHSVGTYYLADRLMQRILTSSDNCRMTEWLDKIPELKSHYQNNMSKDAPKGDVFGPGLNMWVVELIKIAALCHDVGHGPYSHLFDDVFIKNSNLSEHPMATHESRSCEIVARIVKESEILSKYVTNDDVKFIQSLIDPPQEATGFVYQIVSNNLNGLDVDKYDYINRDALHTGVKSGFDFARLVDAVLVIDDKICYTEQANHDIYTLFTTRHEMHRRVYGHKGVVSAQYIMIDIMKILDKVIKITESITDLNRFVQMTDDYILNCMNIVLDMRSLPINPFKDLLTETDYERLADLQHRVQTHDLYSHVGTLLTREKIDVSKDFVNIDEDDPTYMIHKSKVGFVSGNKLNPLDRIYVYKTKDLFMNGHNVKAKRINKTDITHIIPDTYQEYITMVYRRDRDIEALFRDKEVFQRIRDSLTTK</sequence>
<feature type="region of interest" description="Disordered" evidence="1">
    <location>
        <begin position="40"/>
        <end position="60"/>
    </location>
</feature>
<proteinExistence type="predicted"/>
<dbReference type="PANTHER" id="PTHR11373">
    <property type="entry name" value="DEOXYNUCLEOSIDE TRIPHOSPHATE TRIPHOSPHOHYDROLASE"/>
    <property type="match status" value="1"/>
</dbReference>
<dbReference type="Pfam" id="PF01966">
    <property type="entry name" value="HD"/>
    <property type="match status" value="1"/>
</dbReference>
<evidence type="ECO:0000259" key="2">
    <source>
        <dbReference type="SMART" id="SM00471"/>
    </source>
</evidence>
<dbReference type="GO" id="GO:0006203">
    <property type="term" value="P:dGTP catabolic process"/>
    <property type="evidence" value="ECO:0007669"/>
    <property type="project" value="TreeGrafter"/>
</dbReference>
<keyword evidence="3" id="KW-0378">Hydrolase</keyword>
<dbReference type="Proteomes" id="UP000594342">
    <property type="component" value="Unassembled WGS sequence"/>
</dbReference>
<organism evidence="3 4">
    <name type="scientific">Yasminevirus sp. GU-2018</name>
    <dbReference type="NCBI Taxonomy" id="2420051"/>
    <lineage>
        <taxon>Viruses</taxon>
        <taxon>Varidnaviria</taxon>
        <taxon>Bamfordvirae</taxon>
        <taxon>Nucleocytoviricota</taxon>
        <taxon>Megaviricetes</taxon>
        <taxon>Imitervirales</taxon>
        <taxon>Mimiviridae</taxon>
        <taxon>Klosneuvirinae</taxon>
        <taxon>Yasminevirus</taxon>
        <taxon>Yasminevirus saudimassiliense</taxon>
    </lineage>
</organism>
<gene>
    <name evidence="3" type="ORF">YASMINEVIRUS_517</name>
</gene>
<comment type="caution">
    <text evidence="3">The sequence shown here is derived from an EMBL/GenBank/DDBJ whole genome shotgun (WGS) entry which is preliminary data.</text>
</comment>
<dbReference type="InterPro" id="IPR006674">
    <property type="entry name" value="HD_domain"/>
</dbReference>
<dbReference type="Gene3D" id="1.10.3210.10">
    <property type="entry name" value="Hypothetical protein af1432"/>
    <property type="match status" value="1"/>
</dbReference>